<dbReference type="Pfam" id="PF00149">
    <property type="entry name" value="Metallophos"/>
    <property type="match status" value="1"/>
</dbReference>
<dbReference type="SUPFAM" id="SSF56300">
    <property type="entry name" value="Metallo-dependent phosphatases"/>
    <property type="match status" value="1"/>
</dbReference>
<comment type="catalytic activity">
    <reaction evidence="7">
        <text>O-phospho-L-seryl-[protein] + H2O = L-seryl-[protein] + phosphate</text>
        <dbReference type="Rhea" id="RHEA:20629"/>
        <dbReference type="Rhea" id="RHEA-COMP:9863"/>
        <dbReference type="Rhea" id="RHEA-COMP:11604"/>
        <dbReference type="ChEBI" id="CHEBI:15377"/>
        <dbReference type="ChEBI" id="CHEBI:29999"/>
        <dbReference type="ChEBI" id="CHEBI:43474"/>
        <dbReference type="ChEBI" id="CHEBI:83421"/>
        <dbReference type="EC" id="3.1.3.16"/>
    </reaction>
</comment>
<keyword evidence="11" id="KW-1185">Reference proteome</keyword>
<dbReference type="PANTHER" id="PTHR11668:SF300">
    <property type="entry name" value="SERINE_THREONINE-PROTEIN PHOSPHATASE"/>
    <property type="match status" value="1"/>
</dbReference>
<comment type="cofactor">
    <cofactor evidence="1">
        <name>Mn(2+)</name>
        <dbReference type="ChEBI" id="CHEBI:29035"/>
    </cofactor>
</comment>
<dbReference type="CDD" id="cd00144">
    <property type="entry name" value="MPP_PPP_family"/>
    <property type="match status" value="1"/>
</dbReference>
<keyword evidence="6" id="KW-0464">Manganese</keyword>
<protein>
    <recommendedName>
        <fullName evidence="2">protein-serine/threonine phosphatase</fullName>
        <ecNumber evidence="2">3.1.3.16</ecNumber>
    </recommendedName>
</protein>
<accession>A0A0K0D092</accession>
<evidence type="ECO:0000256" key="7">
    <source>
        <dbReference type="ARBA" id="ARBA00047761"/>
    </source>
</evidence>
<dbReference type="AlphaFoldDB" id="A0A0K0D092"/>
<sequence>MCNTIAFYELNSPATYHGQYIGQCLILIIIIAKLLTLLINNYGSHLKLFDRNPSFEDRIHLDLTEFTIQPKLSSSETNKVIERISSSNVDLTTICLTSVKMRALSVPITIYGDLHGQYSDIWRWFRVNGWPPDTRCLFLGDYVDRGRHSTEVLMFVLLLKIVMPKAVYLCRGNHEDPPVNRTYNFRGEIKTRFPKAYRKLLHKLGKVYSVMPIACLINQQILCMHGGLSPNVHTIGEIAALRKPIVTKHKQDRHIDFLWSDPHIDVWTFELSLIVRGHQPPMSGYERIGKHLITIFSTPAYRIEENVGNMGASLVIDEDGTMDIIRMQVGEQLKLKRQRYKMDKLLDRHENYMLEKTGSLYSSEKIFASREIDIKIVESQEEKE</sequence>
<keyword evidence="3" id="KW-0479">Metal-binding</keyword>
<proteinExistence type="predicted"/>
<dbReference type="InterPro" id="IPR050341">
    <property type="entry name" value="PP1_catalytic_subunit"/>
</dbReference>
<keyword evidence="9" id="KW-0472">Membrane</keyword>
<evidence type="ECO:0000256" key="2">
    <source>
        <dbReference type="ARBA" id="ARBA00013081"/>
    </source>
</evidence>
<evidence type="ECO:0000256" key="5">
    <source>
        <dbReference type="ARBA" id="ARBA00022912"/>
    </source>
</evidence>
<keyword evidence="4" id="KW-0378">Hydrolase</keyword>
<keyword evidence="5" id="KW-0904">Protein phosphatase</keyword>
<evidence type="ECO:0000259" key="10">
    <source>
        <dbReference type="SMART" id="SM00156"/>
    </source>
</evidence>
<evidence type="ECO:0000256" key="3">
    <source>
        <dbReference type="ARBA" id="ARBA00022723"/>
    </source>
</evidence>
<keyword evidence="9" id="KW-0812">Transmembrane</keyword>
<dbReference type="InterPro" id="IPR004843">
    <property type="entry name" value="Calcineurin-like_PHP"/>
</dbReference>
<dbReference type="InterPro" id="IPR006186">
    <property type="entry name" value="Ser/Thr-sp_prot-phosphatase"/>
</dbReference>
<dbReference type="Proteomes" id="UP000035642">
    <property type="component" value="Unassembled WGS sequence"/>
</dbReference>
<feature type="transmembrane region" description="Helical" evidence="9">
    <location>
        <begin position="20"/>
        <end position="39"/>
    </location>
</feature>
<organism evidence="11 12">
    <name type="scientific">Angiostrongylus cantonensis</name>
    <name type="common">Rat lungworm</name>
    <dbReference type="NCBI Taxonomy" id="6313"/>
    <lineage>
        <taxon>Eukaryota</taxon>
        <taxon>Metazoa</taxon>
        <taxon>Ecdysozoa</taxon>
        <taxon>Nematoda</taxon>
        <taxon>Chromadorea</taxon>
        <taxon>Rhabditida</taxon>
        <taxon>Rhabditina</taxon>
        <taxon>Rhabditomorpha</taxon>
        <taxon>Strongyloidea</taxon>
        <taxon>Metastrongylidae</taxon>
        <taxon>Angiostrongylus</taxon>
    </lineage>
</organism>
<name>A0A0K0D092_ANGCA</name>
<dbReference type="PRINTS" id="PR00114">
    <property type="entry name" value="STPHPHTASE"/>
</dbReference>
<evidence type="ECO:0000256" key="6">
    <source>
        <dbReference type="ARBA" id="ARBA00023211"/>
    </source>
</evidence>
<dbReference type="WBParaSite" id="ACAC_0000347101-mRNA-1">
    <property type="protein sequence ID" value="ACAC_0000347101-mRNA-1"/>
    <property type="gene ID" value="ACAC_0000347101"/>
</dbReference>
<evidence type="ECO:0000256" key="9">
    <source>
        <dbReference type="SAM" id="Phobius"/>
    </source>
</evidence>
<evidence type="ECO:0000313" key="12">
    <source>
        <dbReference type="WBParaSite" id="ACAC_0000347101-mRNA-1"/>
    </source>
</evidence>
<dbReference type="GO" id="GO:0005737">
    <property type="term" value="C:cytoplasm"/>
    <property type="evidence" value="ECO:0007669"/>
    <property type="project" value="TreeGrafter"/>
</dbReference>
<dbReference type="PANTHER" id="PTHR11668">
    <property type="entry name" value="SERINE/THREONINE PROTEIN PHOSPHATASE"/>
    <property type="match status" value="1"/>
</dbReference>
<evidence type="ECO:0000256" key="1">
    <source>
        <dbReference type="ARBA" id="ARBA00001936"/>
    </source>
</evidence>
<evidence type="ECO:0000256" key="8">
    <source>
        <dbReference type="ARBA" id="ARBA00048336"/>
    </source>
</evidence>
<reference evidence="11" key="1">
    <citation type="submission" date="2012-09" db="EMBL/GenBank/DDBJ databases">
        <authorList>
            <person name="Martin A.A."/>
        </authorList>
    </citation>
    <scope>NUCLEOTIDE SEQUENCE</scope>
</reference>
<feature type="domain" description="Serine/threonine specific protein phosphatases" evidence="10">
    <location>
        <begin position="72"/>
        <end position="331"/>
    </location>
</feature>
<dbReference type="Gene3D" id="3.60.21.10">
    <property type="match status" value="1"/>
</dbReference>
<comment type="catalytic activity">
    <reaction evidence="8">
        <text>O-phospho-L-threonyl-[protein] + H2O = L-threonyl-[protein] + phosphate</text>
        <dbReference type="Rhea" id="RHEA:47004"/>
        <dbReference type="Rhea" id="RHEA-COMP:11060"/>
        <dbReference type="Rhea" id="RHEA-COMP:11605"/>
        <dbReference type="ChEBI" id="CHEBI:15377"/>
        <dbReference type="ChEBI" id="CHEBI:30013"/>
        <dbReference type="ChEBI" id="CHEBI:43474"/>
        <dbReference type="ChEBI" id="CHEBI:61977"/>
        <dbReference type="EC" id="3.1.3.16"/>
    </reaction>
</comment>
<keyword evidence="9" id="KW-1133">Transmembrane helix</keyword>
<evidence type="ECO:0000256" key="4">
    <source>
        <dbReference type="ARBA" id="ARBA00022801"/>
    </source>
</evidence>
<dbReference type="EC" id="3.1.3.16" evidence="2"/>
<evidence type="ECO:0000313" key="11">
    <source>
        <dbReference type="Proteomes" id="UP000035642"/>
    </source>
</evidence>
<dbReference type="SMART" id="SM00156">
    <property type="entry name" value="PP2Ac"/>
    <property type="match status" value="1"/>
</dbReference>
<dbReference type="InterPro" id="IPR029052">
    <property type="entry name" value="Metallo-depent_PP-like"/>
</dbReference>
<dbReference type="GO" id="GO:0004722">
    <property type="term" value="F:protein serine/threonine phosphatase activity"/>
    <property type="evidence" value="ECO:0007669"/>
    <property type="project" value="TreeGrafter"/>
</dbReference>
<dbReference type="STRING" id="6313.A0A0K0D092"/>
<reference evidence="12" key="2">
    <citation type="submission" date="2017-02" db="UniProtKB">
        <authorList>
            <consortium name="WormBaseParasite"/>
        </authorList>
    </citation>
    <scope>IDENTIFICATION</scope>
</reference>